<gene>
    <name evidence="12" type="primary">mviN</name>
    <name evidence="10" type="synonym">murJ</name>
    <name evidence="12" type="ORF">DW888_19840</name>
</gene>
<feature type="transmembrane region" description="Helical" evidence="10">
    <location>
        <begin position="244"/>
        <end position="264"/>
    </location>
</feature>
<organism evidence="12 13">
    <name type="scientific">Bacteroides nordii</name>
    <dbReference type="NCBI Taxonomy" id="291645"/>
    <lineage>
        <taxon>Bacteria</taxon>
        <taxon>Pseudomonadati</taxon>
        <taxon>Bacteroidota</taxon>
        <taxon>Bacteroidia</taxon>
        <taxon>Bacteroidales</taxon>
        <taxon>Bacteroidaceae</taxon>
        <taxon>Bacteroides</taxon>
    </lineage>
</organism>
<feature type="transmembrane region" description="Helical" evidence="10">
    <location>
        <begin position="270"/>
        <end position="287"/>
    </location>
</feature>
<dbReference type="EMBL" id="QSGO01000032">
    <property type="protein sequence ID" value="RHB29418.1"/>
    <property type="molecule type" value="Genomic_DNA"/>
</dbReference>
<dbReference type="InterPro" id="IPR051050">
    <property type="entry name" value="Lipid_II_flippase_MurJ/MviN"/>
</dbReference>
<feature type="transmembrane region" description="Helical" evidence="10">
    <location>
        <begin position="5"/>
        <end position="25"/>
    </location>
</feature>
<dbReference type="PRINTS" id="PR01806">
    <property type="entry name" value="VIRFACTRMVIN"/>
</dbReference>
<keyword evidence="6 10" id="KW-1133">Transmembrane helix</keyword>
<keyword evidence="2 10" id="KW-1003">Cell membrane</keyword>
<keyword evidence="7 10" id="KW-0472">Membrane</keyword>
<feature type="transmembrane region" description="Helical" evidence="10">
    <location>
        <begin position="89"/>
        <end position="112"/>
    </location>
</feature>
<dbReference type="AlphaFoldDB" id="A0A413V738"/>
<protein>
    <recommendedName>
        <fullName evidence="10">Probable lipid II flippase MurJ</fullName>
    </recommendedName>
</protein>
<sequence>MSNKLLKASFGITLVMLVGNLLSFVKEAAIANYFGVSAEVDAYAIAIQIPVLLFSFISVAVQSVVIPIFSDIYYNKSEREATKYIDNLITLLFFGTVIMAVVGVLLASPIVYLFAPGFDAPTHEMSANLLRITFPSIIFAIICQVLIAVLNVHKQFVANSFAIYFTNVTLILCVIFLHSKFGIAAACIGQLLGDGLRCAYVVLLARRFYKYRLGFNFRHTDVIKTLKMSFPVLWSMSVAETNAIVNRMVGSFLFAGSISAISYSSKINSVLLQLFVSAIATIVYPLYAESSVKGDIAQLNRRVNSTISAYSLFVVPLAFGLIVFRKEVIELAFGRGAFNQDAIELTQGLLGIYAVGMLFMAFRSTLNNVFYSMKDTKTPAVNASVGAILNIVLNLTLPYFFGVKGIALSSTITAIYITSSLMWKMMKKFDEIDMTLFFENIKRIIPAGVIMFVGVGVFHYFMNGQNSLLVFSIGGFIAVAIYLVSVLMLKVPVATQIMNMLISKKK</sequence>
<feature type="transmembrane region" description="Helical" evidence="10">
    <location>
        <begin position="157"/>
        <end position="177"/>
    </location>
</feature>
<dbReference type="GO" id="GO:0071555">
    <property type="term" value="P:cell wall organization"/>
    <property type="evidence" value="ECO:0007669"/>
    <property type="project" value="UniProtKB-UniRule"/>
</dbReference>
<feature type="transmembrane region" description="Helical" evidence="10">
    <location>
        <begin position="383"/>
        <end position="400"/>
    </location>
</feature>
<dbReference type="PANTHER" id="PTHR47019:SF1">
    <property type="entry name" value="LIPID II FLIPPASE MURJ"/>
    <property type="match status" value="1"/>
</dbReference>
<evidence type="ECO:0000256" key="5">
    <source>
        <dbReference type="ARBA" id="ARBA00022984"/>
    </source>
</evidence>
<feature type="transmembrane region" description="Helical" evidence="10">
    <location>
        <begin position="45"/>
        <end position="69"/>
    </location>
</feature>
<dbReference type="UniPathway" id="UPA00219"/>
<comment type="pathway">
    <text evidence="10">Cell wall biogenesis; peptidoglycan biosynthesis.</text>
</comment>
<feature type="transmembrane region" description="Helical" evidence="10">
    <location>
        <begin position="444"/>
        <end position="462"/>
    </location>
</feature>
<evidence type="ECO:0000313" key="13">
    <source>
        <dbReference type="Proteomes" id="UP000284379"/>
    </source>
</evidence>
<dbReference type="InterPro" id="IPR004268">
    <property type="entry name" value="MurJ"/>
</dbReference>
<evidence type="ECO:0000256" key="3">
    <source>
        <dbReference type="ARBA" id="ARBA00022692"/>
    </source>
</evidence>
<dbReference type="GO" id="GO:0015648">
    <property type="term" value="F:lipid-linked peptidoglycan transporter activity"/>
    <property type="evidence" value="ECO:0007669"/>
    <property type="project" value="UniProtKB-UniRule"/>
</dbReference>
<evidence type="ECO:0000256" key="11">
    <source>
        <dbReference type="PIRNR" id="PIRNR002869"/>
    </source>
</evidence>
<evidence type="ECO:0000256" key="7">
    <source>
        <dbReference type="ARBA" id="ARBA00023136"/>
    </source>
</evidence>
<keyword evidence="5 10" id="KW-0573">Peptidoglycan synthesis</keyword>
<comment type="caution">
    <text evidence="12">The sequence shown here is derived from an EMBL/GenBank/DDBJ whole genome shotgun (WGS) entry which is preliminary data.</text>
</comment>
<dbReference type="Pfam" id="PF03023">
    <property type="entry name" value="MurJ"/>
    <property type="match status" value="1"/>
</dbReference>
<dbReference type="PIRSF" id="PIRSF002869">
    <property type="entry name" value="MviN"/>
    <property type="match status" value="1"/>
</dbReference>
<dbReference type="GO" id="GO:0005886">
    <property type="term" value="C:plasma membrane"/>
    <property type="evidence" value="ECO:0007669"/>
    <property type="project" value="UniProtKB-SubCell"/>
</dbReference>
<evidence type="ECO:0000256" key="4">
    <source>
        <dbReference type="ARBA" id="ARBA00022960"/>
    </source>
</evidence>
<dbReference type="Proteomes" id="UP000284379">
    <property type="component" value="Unassembled WGS sequence"/>
</dbReference>
<keyword evidence="10 11" id="KW-0961">Cell wall biogenesis/degradation</keyword>
<feature type="transmembrane region" description="Helical" evidence="10">
    <location>
        <begin position="406"/>
        <end position="423"/>
    </location>
</feature>
<evidence type="ECO:0000256" key="9">
    <source>
        <dbReference type="ARBA" id="ARBA00061532"/>
    </source>
</evidence>
<evidence type="ECO:0000256" key="6">
    <source>
        <dbReference type="ARBA" id="ARBA00022989"/>
    </source>
</evidence>
<name>A0A413V738_9BACE</name>
<comment type="similarity">
    <text evidence="9 10 11">Belongs to the MurJ/MviN family.</text>
</comment>
<reference evidence="12 13" key="1">
    <citation type="submission" date="2018-08" db="EMBL/GenBank/DDBJ databases">
        <title>A genome reference for cultivated species of the human gut microbiota.</title>
        <authorList>
            <person name="Zou Y."/>
            <person name="Xue W."/>
            <person name="Luo G."/>
        </authorList>
    </citation>
    <scope>NUCLEOTIDE SEQUENCE [LARGE SCALE GENOMIC DNA]</scope>
    <source>
        <strain evidence="12 13">AM40-30BH</strain>
    </source>
</reference>
<keyword evidence="4 10" id="KW-0133">Cell shape</keyword>
<dbReference type="PANTHER" id="PTHR47019">
    <property type="entry name" value="LIPID II FLIPPASE MURJ"/>
    <property type="match status" value="1"/>
</dbReference>
<evidence type="ECO:0000256" key="1">
    <source>
        <dbReference type="ARBA" id="ARBA00004651"/>
    </source>
</evidence>
<keyword evidence="10 11" id="KW-0813">Transport</keyword>
<dbReference type="GO" id="GO:0008360">
    <property type="term" value="P:regulation of cell shape"/>
    <property type="evidence" value="ECO:0007669"/>
    <property type="project" value="UniProtKB-UniRule"/>
</dbReference>
<accession>A0A413V738</accession>
<dbReference type="RefSeq" id="WP_122202307.1">
    <property type="nucleotide sequence ID" value="NZ_CABJFV010000032.1"/>
</dbReference>
<keyword evidence="3 10" id="KW-0812">Transmembrane</keyword>
<evidence type="ECO:0000256" key="8">
    <source>
        <dbReference type="ARBA" id="ARBA00060041"/>
    </source>
</evidence>
<evidence type="ECO:0000256" key="10">
    <source>
        <dbReference type="HAMAP-Rule" id="MF_02078"/>
    </source>
</evidence>
<feature type="transmembrane region" description="Helical" evidence="10">
    <location>
        <begin position="345"/>
        <end position="362"/>
    </location>
</feature>
<feature type="transmembrane region" description="Helical" evidence="10">
    <location>
        <begin position="307"/>
        <end position="325"/>
    </location>
</feature>
<feature type="transmembrane region" description="Helical" evidence="10">
    <location>
        <begin position="132"/>
        <end position="150"/>
    </location>
</feature>
<dbReference type="GO" id="GO:0009252">
    <property type="term" value="P:peptidoglycan biosynthetic process"/>
    <property type="evidence" value="ECO:0007669"/>
    <property type="project" value="UniProtKB-UniRule"/>
</dbReference>
<feature type="transmembrane region" description="Helical" evidence="10">
    <location>
        <begin position="468"/>
        <end position="489"/>
    </location>
</feature>
<dbReference type="HAMAP" id="MF_02078">
    <property type="entry name" value="MurJ_MviN"/>
    <property type="match status" value="1"/>
</dbReference>
<comment type="function">
    <text evidence="8 10 11">Involved in peptidoglycan biosynthesis. Transports lipid-linked peptidoglycan precursors from the inner to the outer leaflet of the cytoplasmic membrane.</text>
</comment>
<evidence type="ECO:0000256" key="2">
    <source>
        <dbReference type="ARBA" id="ARBA00022475"/>
    </source>
</evidence>
<proteinExistence type="inferred from homology"/>
<dbReference type="GO" id="GO:0034204">
    <property type="term" value="P:lipid translocation"/>
    <property type="evidence" value="ECO:0007669"/>
    <property type="project" value="TreeGrafter"/>
</dbReference>
<evidence type="ECO:0000313" key="12">
    <source>
        <dbReference type="EMBL" id="RHB29418.1"/>
    </source>
</evidence>
<dbReference type="CDD" id="cd13123">
    <property type="entry name" value="MATE_MurJ_like"/>
    <property type="match status" value="1"/>
</dbReference>
<comment type="subcellular location">
    <subcellularLocation>
        <location evidence="1 10">Cell membrane</location>
        <topology evidence="1 10">Multi-pass membrane protein</topology>
    </subcellularLocation>
</comment>
<dbReference type="NCBIfam" id="TIGR01695">
    <property type="entry name" value="murJ_mviN"/>
    <property type="match status" value="1"/>
</dbReference>
<feature type="transmembrane region" description="Helical" evidence="10">
    <location>
        <begin position="183"/>
        <end position="205"/>
    </location>
</feature>